<keyword evidence="1" id="KW-1133">Transmembrane helix</keyword>
<protein>
    <submittedName>
        <fullName evidence="2">Uncharacterized protein</fullName>
    </submittedName>
</protein>
<sequence>MEVPYKWNSTEVVRCIQTGSDQSAPVWLKVYMQFAIALFFTGTLGHISILSQRTNLCAVTQHLIIFLRNYEEEFVVRDPSLRNKWSKINLVSMIFIRMAVTANASFFLVNAIVRPTSPESVLSIWPELKNCLIARIFHSVALADIAYGSRIAVVVLCCPLIHFSLSLLMVFQELGADTGRPNIQEMEKTIRVYRQVEILVFEFNQLGGIAKEAESIHRITLANTSEMTESIENSVDNG</sequence>
<keyword evidence="1" id="KW-0812">Transmembrane</keyword>
<dbReference type="AlphaFoldDB" id="A0A8J2KX25"/>
<feature type="transmembrane region" description="Helical" evidence="1">
    <location>
        <begin position="151"/>
        <end position="171"/>
    </location>
</feature>
<evidence type="ECO:0000256" key="1">
    <source>
        <dbReference type="SAM" id="Phobius"/>
    </source>
</evidence>
<keyword evidence="1" id="KW-0472">Membrane</keyword>
<proteinExistence type="predicted"/>
<feature type="transmembrane region" description="Helical" evidence="1">
    <location>
        <begin position="90"/>
        <end position="113"/>
    </location>
</feature>
<accession>A0A8J2KX25</accession>
<evidence type="ECO:0000313" key="3">
    <source>
        <dbReference type="Proteomes" id="UP000708208"/>
    </source>
</evidence>
<gene>
    <name evidence="2" type="ORF">AFUS01_LOCUS35121</name>
</gene>
<keyword evidence="3" id="KW-1185">Reference proteome</keyword>
<dbReference type="EMBL" id="CAJVCH010534553">
    <property type="protein sequence ID" value="CAG7824994.1"/>
    <property type="molecule type" value="Genomic_DNA"/>
</dbReference>
<comment type="caution">
    <text evidence="2">The sequence shown here is derived from an EMBL/GenBank/DDBJ whole genome shotgun (WGS) entry which is preliminary data.</text>
</comment>
<name>A0A8J2KX25_9HEXA</name>
<reference evidence="2" key="1">
    <citation type="submission" date="2021-06" db="EMBL/GenBank/DDBJ databases">
        <authorList>
            <person name="Hodson N. C."/>
            <person name="Mongue J. A."/>
            <person name="Jaron S. K."/>
        </authorList>
    </citation>
    <scope>NUCLEOTIDE SEQUENCE</scope>
</reference>
<dbReference type="Proteomes" id="UP000708208">
    <property type="component" value="Unassembled WGS sequence"/>
</dbReference>
<evidence type="ECO:0000313" key="2">
    <source>
        <dbReference type="EMBL" id="CAG7824994.1"/>
    </source>
</evidence>
<feature type="transmembrane region" description="Helical" evidence="1">
    <location>
        <begin position="30"/>
        <end position="50"/>
    </location>
</feature>
<organism evidence="2 3">
    <name type="scientific">Allacma fusca</name>
    <dbReference type="NCBI Taxonomy" id="39272"/>
    <lineage>
        <taxon>Eukaryota</taxon>
        <taxon>Metazoa</taxon>
        <taxon>Ecdysozoa</taxon>
        <taxon>Arthropoda</taxon>
        <taxon>Hexapoda</taxon>
        <taxon>Collembola</taxon>
        <taxon>Symphypleona</taxon>
        <taxon>Sminthuridae</taxon>
        <taxon>Allacma</taxon>
    </lineage>
</organism>